<dbReference type="Proteomes" id="UP000499080">
    <property type="component" value="Unassembled WGS sequence"/>
</dbReference>
<name>A0A4Y2HX64_ARAVE</name>
<dbReference type="PANTHER" id="PTHR36688:SF2">
    <property type="entry name" value="ENDONUCLEASE_EXONUCLEASE_PHOSPHATASE DOMAIN-CONTAINING PROTEIN"/>
    <property type="match status" value="1"/>
</dbReference>
<dbReference type="PANTHER" id="PTHR36688">
    <property type="entry name" value="ENDO/EXONUCLEASE/PHOSPHATASE DOMAIN-CONTAINING PROTEIN"/>
    <property type="match status" value="1"/>
</dbReference>
<accession>A0A4Y2HX64</accession>
<proteinExistence type="predicted"/>
<protein>
    <recommendedName>
        <fullName evidence="3">RNA-directed DNA polymerase from transposon X-element</fullName>
    </recommendedName>
</protein>
<dbReference type="OrthoDB" id="6626419at2759"/>
<organism evidence="1 2">
    <name type="scientific">Araneus ventricosus</name>
    <name type="common">Orbweaver spider</name>
    <name type="synonym">Epeira ventricosa</name>
    <dbReference type="NCBI Taxonomy" id="182803"/>
    <lineage>
        <taxon>Eukaryota</taxon>
        <taxon>Metazoa</taxon>
        <taxon>Ecdysozoa</taxon>
        <taxon>Arthropoda</taxon>
        <taxon>Chelicerata</taxon>
        <taxon>Arachnida</taxon>
        <taxon>Araneae</taxon>
        <taxon>Araneomorphae</taxon>
        <taxon>Entelegynae</taxon>
        <taxon>Araneoidea</taxon>
        <taxon>Araneidae</taxon>
        <taxon>Araneus</taxon>
    </lineage>
</organism>
<keyword evidence="2" id="KW-1185">Reference proteome</keyword>
<evidence type="ECO:0000313" key="1">
    <source>
        <dbReference type="EMBL" id="GBM70107.1"/>
    </source>
</evidence>
<evidence type="ECO:0000313" key="2">
    <source>
        <dbReference type="Proteomes" id="UP000499080"/>
    </source>
</evidence>
<dbReference type="AlphaFoldDB" id="A0A4Y2HX64"/>
<sequence length="354" mass="40521">MEDFLDSSAATLIQGDGHAFLSFKGEKTNPDLTISHSNIVSVTSLNLLKSCSGYGHKILCVRHLPKTSFRQPDETLLPRWNLRKADWTRFSELTATLLSPGRLDEANPNKSYNAVSEAIKVCTLETIPRGRVKNYRPFWTEELADLKTIRDNARRQAELTGSVVDNVAFRCTQAVLKRAIKHTKRDCFRNFAAKIDFRRDGILPKNKKKFSNSLKTTVGCLNREDDQLFNDNFTLNELLKAMKETKKGKSAGTDDLPAELFLNLGKKAISTLLLFYNIIWNTQVPSEWRKAIIIPLLKPHKPPEDPSSYRPISLTNACCKLMERMVTNRLNYFLEKYNKISDFQAGYRKKKKYH</sequence>
<evidence type="ECO:0008006" key="3">
    <source>
        <dbReference type="Google" id="ProtNLM"/>
    </source>
</evidence>
<comment type="caution">
    <text evidence="1">The sequence shown here is derived from an EMBL/GenBank/DDBJ whole genome shotgun (WGS) entry which is preliminary data.</text>
</comment>
<reference evidence="1 2" key="1">
    <citation type="journal article" date="2019" name="Sci. Rep.">
        <title>Orb-weaving spider Araneus ventricosus genome elucidates the spidroin gene catalogue.</title>
        <authorList>
            <person name="Kono N."/>
            <person name="Nakamura H."/>
            <person name="Ohtoshi R."/>
            <person name="Moran D.A.P."/>
            <person name="Shinohara A."/>
            <person name="Yoshida Y."/>
            <person name="Fujiwara M."/>
            <person name="Mori M."/>
            <person name="Tomita M."/>
            <person name="Arakawa K."/>
        </authorList>
    </citation>
    <scope>NUCLEOTIDE SEQUENCE [LARGE SCALE GENOMIC DNA]</scope>
</reference>
<dbReference type="InterPro" id="IPR052560">
    <property type="entry name" value="RdDP_mobile_element"/>
</dbReference>
<gene>
    <name evidence="1" type="ORF">AVEN_151571_1</name>
</gene>
<dbReference type="EMBL" id="BGPR01002231">
    <property type="protein sequence ID" value="GBM70107.1"/>
    <property type="molecule type" value="Genomic_DNA"/>
</dbReference>